<dbReference type="Proteomes" id="UP001596956">
    <property type="component" value="Unassembled WGS sequence"/>
</dbReference>
<name>A0ABW3B9E3_9ACTN</name>
<proteinExistence type="predicted"/>
<keyword evidence="2" id="KW-1185">Reference proteome</keyword>
<comment type="caution">
    <text evidence="1">The sequence shown here is derived from an EMBL/GenBank/DDBJ whole genome shotgun (WGS) entry which is preliminary data.</text>
</comment>
<gene>
    <name evidence="1" type="ORF">ACFQZU_01300</name>
</gene>
<organism evidence="1 2">
    <name type="scientific">Streptomonospora algeriensis</name>
    <dbReference type="NCBI Taxonomy" id="995084"/>
    <lineage>
        <taxon>Bacteria</taxon>
        <taxon>Bacillati</taxon>
        <taxon>Actinomycetota</taxon>
        <taxon>Actinomycetes</taxon>
        <taxon>Streptosporangiales</taxon>
        <taxon>Nocardiopsidaceae</taxon>
        <taxon>Streptomonospora</taxon>
    </lineage>
</organism>
<dbReference type="EMBL" id="JBHTHR010000012">
    <property type="protein sequence ID" value="MFD0799957.1"/>
    <property type="molecule type" value="Genomic_DNA"/>
</dbReference>
<reference evidence="2" key="1">
    <citation type="journal article" date="2019" name="Int. J. Syst. Evol. Microbiol.">
        <title>The Global Catalogue of Microorganisms (GCM) 10K type strain sequencing project: providing services to taxonomists for standard genome sequencing and annotation.</title>
        <authorList>
            <consortium name="The Broad Institute Genomics Platform"/>
            <consortium name="The Broad Institute Genome Sequencing Center for Infectious Disease"/>
            <person name="Wu L."/>
            <person name="Ma J."/>
        </authorList>
    </citation>
    <scope>NUCLEOTIDE SEQUENCE [LARGE SCALE GENOMIC DNA]</scope>
    <source>
        <strain evidence="2">CCUG 63369</strain>
    </source>
</reference>
<sequence>MESSLANCENITNLLQEGQTVGVIAKFNRSTYSCLVNYGGAANRLLENLARVPHIVFIHEDILTGAKTEYQDEIVTGIDAEGNIHTEKASYQLPQETTETVNKLLSDHGIKITTYNRNAELSVLADAFISDHENNLMFRLYIPNGKLYAEEMSRLLDLFQDWLARVKKEHIRKDGYKTSSGQVFEFFSEESTDPERFVGTLQEFNRFLDICESPEEAIRTLQGIGVNKSEAAEIVRRYGKEVRRLRIDLKHDREQRILSIRHQLESELADSVSSFQVDLSQLDALVDRMVPSPEEEVSSLLALDSHDPLRSSNGIQIHQQFIECVYGEVSQNVAGTQSFGPDAQALIRAIQEHGGSETPDLISSVHEVSDTEARTSDRLTARQKLKEFLIRYRNYIETTAFGLAQSYVENQVGV</sequence>
<accession>A0ABW3B9E3</accession>
<evidence type="ECO:0000313" key="2">
    <source>
        <dbReference type="Proteomes" id="UP001596956"/>
    </source>
</evidence>
<evidence type="ECO:0000313" key="1">
    <source>
        <dbReference type="EMBL" id="MFD0799957.1"/>
    </source>
</evidence>
<protein>
    <submittedName>
        <fullName evidence="1">Uncharacterized protein</fullName>
    </submittedName>
</protein>